<dbReference type="RefSeq" id="WP_262311349.1">
    <property type="nucleotide sequence ID" value="NZ_CP106679.1"/>
</dbReference>
<dbReference type="Gene3D" id="2.60.120.10">
    <property type="entry name" value="Jelly Rolls"/>
    <property type="match status" value="1"/>
</dbReference>
<evidence type="ECO:0000313" key="3">
    <source>
        <dbReference type="Proteomes" id="UP001065174"/>
    </source>
</evidence>
<dbReference type="PANTHER" id="PTHR33387">
    <property type="entry name" value="RMLC-LIKE JELLY ROLL FOLD PROTEIN"/>
    <property type="match status" value="1"/>
</dbReference>
<dbReference type="Pfam" id="PF06172">
    <property type="entry name" value="Cupin_5"/>
    <property type="match status" value="1"/>
</dbReference>
<name>A0ABY6CWU7_9BACT</name>
<evidence type="ECO:0000313" key="2">
    <source>
        <dbReference type="EMBL" id="UXP33923.1"/>
    </source>
</evidence>
<accession>A0ABY6CWU7</accession>
<keyword evidence="3" id="KW-1185">Reference proteome</keyword>
<proteinExistence type="predicted"/>
<dbReference type="InterPro" id="IPR009327">
    <property type="entry name" value="Cupin_DUF985"/>
</dbReference>
<dbReference type="InterPro" id="IPR011051">
    <property type="entry name" value="RmlC_Cupin_sf"/>
</dbReference>
<sequence length="168" mass="18666">MTDKIQSLITSLDLAPHPEGGYFKETYRSAGLISQTELGQPYEGNRNQSTAIYYLLTADTFSAFHRIKQDEIWHFYQGDPIDLHTIDEAGVHTLIQIGSDIAAGQVPQYVVPGGVWFAAKVSKSGVYSLAGCTVSPGFDFMDFELGKRQELQDKFTLHAELISAFTRI</sequence>
<dbReference type="PANTHER" id="PTHR33387:SF3">
    <property type="entry name" value="DUF985 DOMAIN-CONTAINING PROTEIN"/>
    <property type="match status" value="1"/>
</dbReference>
<dbReference type="CDD" id="cd06121">
    <property type="entry name" value="cupin_YML079wp"/>
    <property type="match status" value="1"/>
</dbReference>
<dbReference type="EMBL" id="CP106679">
    <property type="protein sequence ID" value="UXP33923.1"/>
    <property type="molecule type" value="Genomic_DNA"/>
</dbReference>
<protein>
    <submittedName>
        <fullName evidence="2">Cupin domain-containing protein</fullName>
    </submittedName>
</protein>
<organism evidence="2 3">
    <name type="scientific">Reichenbachiella agarivorans</name>
    <dbReference type="NCBI Taxonomy" id="2979464"/>
    <lineage>
        <taxon>Bacteria</taxon>
        <taxon>Pseudomonadati</taxon>
        <taxon>Bacteroidota</taxon>
        <taxon>Cytophagia</taxon>
        <taxon>Cytophagales</taxon>
        <taxon>Reichenbachiellaceae</taxon>
        <taxon>Reichenbachiella</taxon>
    </lineage>
</organism>
<feature type="domain" description="DUF985" evidence="1">
    <location>
        <begin position="6"/>
        <end position="145"/>
    </location>
</feature>
<evidence type="ECO:0000259" key="1">
    <source>
        <dbReference type="Pfam" id="PF06172"/>
    </source>
</evidence>
<gene>
    <name evidence="2" type="ORF">N6H18_08195</name>
</gene>
<reference evidence="2" key="1">
    <citation type="submission" date="2022-09" db="EMBL/GenBank/DDBJ databases">
        <title>Comparative genomics and taxonomic characterization of three novel marine species of genus Reichenbachiella exhibiting antioxidant and polysaccharide degradation activities.</title>
        <authorList>
            <person name="Muhammad N."/>
            <person name="Lee Y.-J."/>
            <person name="Ko J."/>
            <person name="Kim S.-G."/>
        </authorList>
    </citation>
    <scope>NUCLEOTIDE SEQUENCE</scope>
    <source>
        <strain evidence="2">BKB1-1</strain>
    </source>
</reference>
<dbReference type="SUPFAM" id="SSF51182">
    <property type="entry name" value="RmlC-like cupins"/>
    <property type="match status" value="1"/>
</dbReference>
<dbReference type="InterPro" id="IPR039935">
    <property type="entry name" value="YML079W-like"/>
</dbReference>
<dbReference type="InterPro" id="IPR014710">
    <property type="entry name" value="RmlC-like_jellyroll"/>
</dbReference>
<dbReference type="Proteomes" id="UP001065174">
    <property type="component" value="Chromosome"/>
</dbReference>